<accession>A0ACC2IXU9</accession>
<name>A0ACC2IXU9_9PEZI</name>
<organism evidence="1 2">
    <name type="scientific">Nemania bipapillata</name>
    <dbReference type="NCBI Taxonomy" id="110536"/>
    <lineage>
        <taxon>Eukaryota</taxon>
        <taxon>Fungi</taxon>
        <taxon>Dikarya</taxon>
        <taxon>Ascomycota</taxon>
        <taxon>Pezizomycotina</taxon>
        <taxon>Sordariomycetes</taxon>
        <taxon>Xylariomycetidae</taxon>
        <taxon>Xylariales</taxon>
        <taxon>Xylariaceae</taxon>
        <taxon>Nemania</taxon>
    </lineage>
</organism>
<keyword evidence="2" id="KW-1185">Reference proteome</keyword>
<protein>
    <submittedName>
        <fullName evidence="1">Uncharacterized protein</fullName>
    </submittedName>
</protein>
<evidence type="ECO:0000313" key="2">
    <source>
        <dbReference type="Proteomes" id="UP001153334"/>
    </source>
</evidence>
<dbReference type="EMBL" id="JAPESX010000715">
    <property type="protein sequence ID" value="KAJ8120011.1"/>
    <property type="molecule type" value="Genomic_DNA"/>
</dbReference>
<evidence type="ECO:0000313" key="1">
    <source>
        <dbReference type="EMBL" id="KAJ8120011.1"/>
    </source>
</evidence>
<sequence>MLSYTRSGPAFALLASALFSSAAAQLTTKCNPLEKTCPADPALGTSHTFYFNSTPPDDTFTSEANGIEFDDTNGAVFTISQHGDSPTLASNFYFFFGKTEVLMKAAKGQGIISSIVWGSDTLDEVDWEFKGGNETFAFSNYFGKGNTNVTGTGGDHPVSGSIYDLHNYTTVWTQDKLEWHLDGQLLRTLLAKDANNTHDFPQTPMTLRLGSWVGGDTKSQAVGTVEWAGGATDYSQGPFTMYVQSARVEDYSSGKEYTYTDKTGSWESIKITAGNSTASVSINKAPEKSLSEKWAELPQTTKIGIYAAAGAVGGLLFLALAVYYVKQRRQGQKEAALAAKMQEEERVELERFRKEGRNPDDLNFDGAEYGGAAGKGGMMSSYAAVSDSPPGSSAGPPEKAWDPTGSDGAASGMPLLHNNGLASPIHAQSPGLPPAYPLPVSPVSRSFSASPHAPSRMGSTGPQVGGYPSRMNSPAPGSPQTRGTGSPAPHDMYGMSRINSPGPMQSNRGPASPGPQGGHGGNDGGYWNNGGYR</sequence>
<comment type="caution">
    <text evidence="1">The sequence shown here is derived from an EMBL/GenBank/DDBJ whole genome shotgun (WGS) entry which is preliminary data.</text>
</comment>
<proteinExistence type="predicted"/>
<reference evidence="1" key="1">
    <citation type="submission" date="2022-11" db="EMBL/GenBank/DDBJ databases">
        <title>Genome Sequence of Nemania bipapillata.</title>
        <authorList>
            <person name="Buettner E."/>
        </authorList>
    </citation>
    <scope>NUCLEOTIDE SEQUENCE</scope>
    <source>
        <strain evidence="1">CP14</strain>
    </source>
</reference>
<dbReference type="Proteomes" id="UP001153334">
    <property type="component" value="Unassembled WGS sequence"/>
</dbReference>
<gene>
    <name evidence="1" type="ORF">ONZ43_g3171</name>
</gene>